<evidence type="ECO:0000256" key="1">
    <source>
        <dbReference type="ARBA" id="ARBA00022723"/>
    </source>
</evidence>
<dbReference type="InterPro" id="IPR052224">
    <property type="entry name" value="THAP_domain_protein"/>
</dbReference>
<dbReference type="Pfam" id="PF21787">
    <property type="entry name" value="TNP-like_RNaseH_N"/>
    <property type="match status" value="1"/>
</dbReference>
<dbReference type="InterPro" id="IPR038441">
    <property type="entry name" value="THAP_Znf_sf"/>
</dbReference>
<dbReference type="Pfam" id="PF12596">
    <property type="entry name" value="Tnp_P_element_C"/>
    <property type="match status" value="1"/>
</dbReference>
<dbReference type="EMBL" id="DQ301491">
    <property type="protein sequence ID" value="ABC16630.1"/>
    <property type="molecule type" value="Genomic_DNA"/>
</dbReference>
<dbReference type="InterPro" id="IPR006612">
    <property type="entry name" value="THAP_Znf"/>
</dbReference>
<dbReference type="SUPFAM" id="SSF57716">
    <property type="entry name" value="Glucocorticoid receptor-like (DNA-binding domain)"/>
    <property type="match status" value="1"/>
</dbReference>
<feature type="region of interest" description="Disordered" evidence="7">
    <location>
        <begin position="852"/>
        <end position="873"/>
    </location>
</feature>
<dbReference type="SMART" id="SM00980">
    <property type="entry name" value="THAP"/>
    <property type="match status" value="1"/>
</dbReference>
<evidence type="ECO:0000256" key="6">
    <source>
        <dbReference type="SAM" id="Coils"/>
    </source>
</evidence>
<evidence type="ECO:0000313" key="9">
    <source>
        <dbReference type="EMBL" id="ABC16630.1"/>
    </source>
</evidence>
<dbReference type="InterPro" id="IPR048367">
    <property type="entry name" value="TNP-like_RNaseH_C"/>
</dbReference>
<name>Q1KZY0_ANOGA</name>
<keyword evidence="6" id="KW-0175">Coiled coil</keyword>
<dbReference type="AlphaFoldDB" id="Q1KZY0"/>
<dbReference type="Pfam" id="PF21789">
    <property type="entry name" value="TNP-like_RNaseH_C"/>
    <property type="match status" value="1"/>
</dbReference>
<proteinExistence type="predicted"/>
<evidence type="ECO:0000256" key="7">
    <source>
        <dbReference type="SAM" id="MobiDB-lite"/>
    </source>
</evidence>
<accession>Q1KZY0</accession>
<dbReference type="Pfam" id="PF05485">
    <property type="entry name" value="THAP"/>
    <property type="match status" value="1"/>
</dbReference>
<feature type="domain" description="THAP-type" evidence="8">
    <location>
        <begin position="1"/>
        <end position="91"/>
    </location>
</feature>
<dbReference type="InterPro" id="IPR022242">
    <property type="entry name" value="TNP-like_C"/>
</dbReference>
<evidence type="ECO:0000259" key="8">
    <source>
        <dbReference type="PROSITE" id="PS50950"/>
    </source>
</evidence>
<keyword evidence="3" id="KW-0862">Zinc</keyword>
<dbReference type="InterPro" id="IPR048365">
    <property type="entry name" value="TNP-like_RNaseH_N"/>
</dbReference>
<feature type="coiled-coil region" evidence="6">
    <location>
        <begin position="150"/>
        <end position="191"/>
    </location>
</feature>
<evidence type="ECO:0000256" key="4">
    <source>
        <dbReference type="ARBA" id="ARBA00023125"/>
    </source>
</evidence>
<dbReference type="InterPro" id="IPR048366">
    <property type="entry name" value="TNP-like_GBD"/>
</dbReference>
<evidence type="ECO:0000256" key="2">
    <source>
        <dbReference type="ARBA" id="ARBA00022771"/>
    </source>
</evidence>
<reference evidence="9" key="1">
    <citation type="journal article" date="2006" name="BMC Genomics">
        <title>P elements and MITE relatives in the whole genome sequence of Anopheles gambiae.</title>
        <authorList>
            <person name="Quesneville H."/>
            <person name="Nouaud D."/>
            <person name="Anxolabehere D."/>
        </authorList>
    </citation>
    <scope>NUCLEOTIDE SEQUENCE</scope>
    <source>
        <strain evidence="9">PEST</strain>
    </source>
</reference>
<keyword evidence="4 5" id="KW-0238">DNA-binding</keyword>
<organism evidence="9">
    <name type="scientific">Anopheles gambiae str. PEST</name>
    <dbReference type="NCBI Taxonomy" id="180454"/>
    <lineage>
        <taxon>Eukaryota</taxon>
        <taxon>Metazoa</taxon>
        <taxon>Ecdysozoa</taxon>
        <taxon>Arthropoda</taxon>
        <taxon>Hexapoda</taxon>
        <taxon>Insecta</taxon>
        <taxon>Pterygota</taxon>
        <taxon>Neoptera</taxon>
        <taxon>Endopterygota</taxon>
        <taxon>Diptera</taxon>
        <taxon>Nematocera</taxon>
        <taxon>Culicoidea</taxon>
        <taxon>Culicidae</taxon>
        <taxon>Anophelinae</taxon>
        <taxon>Anopheles</taxon>
    </lineage>
</organism>
<evidence type="ECO:0000256" key="3">
    <source>
        <dbReference type="ARBA" id="ARBA00022833"/>
    </source>
</evidence>
<dbReference type="PANTHER" id="PTHR46927:SF3">
    <property type="entry name" value="THAP-TYPE DOMAIN-CONTAINING PROTEIN"/>
    <property type="match status" value="1"/>
</dbReference>
<keyword evidence="1" id="KW-0479">Metal-binding</keyword>
<dbReference type="Pfam" id="PF21788">
    <property type="entry name" value="TNP-like_GBD"/>
    <property type="match status" value="1"/>
</dbReference>
<dbReference type="PANTHER" id="PTHR46927">
    <property type="entry name" value="AGAP005574-PA"/>
    <property type="match status" value="1"/>
</dbReference>
<dbReference type="GO" id="GO:0003677">
    <property type="term" value="F:DNA binding"/>
    <property type="evidence" value="ECO:0007669"/>
    <property type="project" value="UniProtKB-UniRule"/>
</dbReference>
<feature type="compositionally biased region" description="Basic residues" evidence="7">
    <location>
        <begin position="864"/>
        <end position="873"/>
    </location>
</feature>
<dbReference type="GO" id="GO:0008270">
    <property type="term" value="F:zinc ion binding"/>
    <property type="evidence" value="ECO:0007669"/>
    <property type="project" value="UniProtKB-KW"/>
</dbReference>
<dbReference type="PROSITE" id="PS50950">
    <property type="entry name" value="ZF_THAP"/>
    <property type="match status" value="1"/>
</dbReference>
<keyword evidence="2 5" id="KW-0863">Zinc-finger</keyword>
<protein>
    <submittedName>
        <fullName evidence="9">Transposase</fullName>
    </submittedName>
</protein>
<dbReference type="Gene3D" id="6.20.210.20">
    <property type="entry name" value="THAP domain"/>
    <property type="match status" value="1"/>
</dbReference>
<evidence type="ECO:0000256" key="5">
    <source>
        <dbReference type="PROSITE-ProRule" id="PRU00309"/>
    </source>
</evidence>
<sequence length="873" mass="101016">MSCSCSVIYCNNGPSKAKKLGLNIKFHKFPPGGDLRTKWIQFCGRESDWEPCNRAVICSLHFNEEDYQMLPRNSTETNPYRLYPHVVPSKTGISTTERELGENEQNTDVCVEESRNENVTQIEPVNNVESPMIVVRSSDLVDAGKSQESLQELRKANHVLKEKLNDCYKELNALKIENKTLKKELEKNKRRSIEPVEFVAKIKNIFKGTLSSNQIDLIMKEKKRVQWTIEEISSALTLRYFGKRAYRYIAIDLHYPLPALSTLQKYARKINLKQGVLVDVLVFIGNFSSGLPRQDRECILSFDEMKVQRVLEYDQSTDEILGPHDYIQVVMARGLFRQWKQPVFIGFDTKMTKEIMVDLIQKLNEKGVNVAAIVSDNCSANIGCWKQLGAHDYFNPHFEHPITKKNVYIIPDAPHLLKLIRNWLIDHGFRYKDKNITIEPLRLLVDSRLGSEYTPLFKLSSKHLNMSSHERQNVSLAAQLLSRTTATTLRRYSINDDAKHLAEFIEKVDLWFSVSNSYSPKASLDYKKSFICSEDQVKALDDMFEMVDNMRVIGKNNHQTFQKSILMQITSIKKIFGDMVQKHSIKYISTNKLNQDVLENFFSQLRQRGGVYDHPSPLACLYRIRNIILGKSPSVLLNQTHIATKDNDDEQQIPETDSHTHRNDHRNEHFVSAIMYSRANIEPSLPDMNVVEKDTNLFYDMNDNSSTDSSTITEFNEQEEDGFEYVVGFLGRKFKDNFPDLYLGCYTFENDTEHSYSNPPSFVQHLSVGGLFQPSITFLDVCREMETIFLKTHKNGQFSNKKSIVRILTNKISRKLPELPLEIVKAFSKQRIIIRMRYINLKNKEELNKRQALKRKAHDENRKGAKKMRKIVN</sequence>